<proteinExistence type="predicted"/>
<reference evidence="2 3" key="1">
    <citation type="submission" date="2019-11" db="EMBL/GenBank/DDBJ databases">
        <title>Whole genome sequence of Oryza granulata.</title>
        <authorList>
            <person name="Li W."/>
        </authorList>
    </citation>
    <scope>NUCLEOTIDE SEQUENCE [LARGE SCALE GENOMIC DNA]</scope>
    <source>
        <strain evidence="3">cv. Menghai</strain>
        <tissue evidence="2">Leaf</tissue>
    </source>
</reference>
<accession>A0A6G1C3S8</accession>
<name>A0A6G1C3S8_9ORYZ</name>
<keyword evidence="3" id="KW-1185">Reference proteome</keyword>
<feature type="region of interest" description="Disordered" evidence="1">
    <location>
        <begin position="54"/>
        <end position="112"/>
    </location>
</feature>
<dbReference type="AlphaFoldDB" id="A0A6G1C3S8"/>
<dbReference type="Proteomes" id="UP000479710">
    <property type="component" value="Unassembled WGS sequence"/>
</dbReference>
<gene>
    <name evidence="2" type="ORF">E2562_003706</name>
</gene>
<evidence type="ECO:0000313" key="2">
    <source>
        <dbReference type="EMBL" id="KAF0894822.1"/>
    </source>
</evidence>
<evidence type="ECO:0000313" key="3">
    <source>
        <dbReference type="Proteomes" id="UP000479710"/>
    </source>
</evidence>
<organism evidence="2 3">
    <name type="scientific">Oryza meyeriana var. granulata</name>
    <dbReference type="NCBI Taxonomy" id="110450"/>
    <lineage>
        <taxon>Eukaryota</taxon>
        <taxon>Viridiplantae</taxon>
        <taxon>Streptophyta</taxon>
        <taxon>Embryophyta</taxon>
        <taxon>Tracheophyta</taxon>
        <taxon>Spermatophyta</taxon>
        <taxon>Magnoliopsida</taxon>
        <taxon>Liliopsida</taxon>
        <taxon>Poales</taxon>
        <taxon>Poaceae</taxon>
        <taxon>BOP clade</taxon>
        <taxon>Oryzoideae</taxon>
        <taxon>Oryzeae</taxon>
        <taxon>Oryzinae</taxon>
        <taxon>Oryza</taxon>
        <taxon>Oryza meyeriana</taxon>
    </lineage>
</organism>
<dbReference type="EMBL" id="SPHZ02000010">
    <property type="protein sequence ID" value="KAF0894822.1"/>
    <property type="molecule type" value="Genomic_DNA"/>
</dbReference>
<evidence type="ECO:0000256" key="1">
    <source>
        <dbReference type="SAM" id="MobiDB-lite"/>
    </source>
</evidence>
<comment type="caution">
    <text evidence="2">The sequence shown here is derived from an EMBL/GenBank/DDBJ whole genome shotgun (WGS) entry which is preliminary data.</text>
</comment>
<protein>
    <submittedName>
        <fullName evidence="2">Uncharacterized protein</fullName>
    </submittedName>
</protein>
<sequence>MGVYGWWALWRLGVGRLLLESVGSYPFLEIIDWHGGASRRPAAHDVQHARLISPPPAAARSSSSCRGDGRFPSKALAQTPPASTLAPTTKDLPTAGQTGLKRHGHAQQKLEDAMTTKDLLTIDRSDGMVSVLLVEPDEVMRKGKALQPELGFPANPDEVSRFEDVARQI</sequence>